<accession>A0A8S5T5Z4</accession>
<protein>
    <submittedName>
        <fullName evidence="1">Uncharacterized protein</fullName>
    </submittedName>
</protein>
<evidence type="ECO:0000313" key="1">
    <source>
        <dbReference type="EMBL" id="DAF58765.1"/>
    </source>
</evidence>
<dbReference type="EMBL" id="BK032759">
    <property type="protein sequence ID" value="DAF58765.1"/>
    <property type="molecule type" value="Genomic_DNA"/>
</dbReference>
<reference evidence="1" key="1">
    <citation type="journal article" date="2021" name="Proc. Natl. Acad. Sci. U.S.A.">
        <title>A Catalog of Tens of Thousands of Viruses from Human Metagenomes Reveals Hidden Associations with Chronic Diseases.</title>
        <authorList>
            <person name="Tisza M.J."/>
            <person name="Buck C.B."/>
        </authorList>
    </citation>
    <scope>NUCLEOTIDE SEQUENCE</scope>
    <source>
        <strain evidence="1">CtxMM9</strain>
    </source>
</reference>
<sequence length="33" mass="3887">MIFPFGERGLEQMPIFLYISGMLLMINLKSMHQ</sequence>
<proteinExistence type="predicted"/>
<organism evidence="1">
    <name type="scientific">Siphoviridae sp. ctxMM9</name>
    <dbReference type="NCBI Taxonomy" id="2827973"/>
    <lineage>
        <taxon>Viruses</taxon>
        <taxon>Duplodnaviria</taxon>
        <taxon>Heunggongvirae</taxon>
        <taxon>Uroviricota</taxon>
        <taxon>Caudoviricetes</taxon>
    </lineage>
</organism>
<name>A0A8S5T5Z4_9CAUD</name>